<dbReference type="InterPro" id="IPR003594">
    <property type="entry name" value="HATPase_dom"/>
</dbReference>
<sequence>MAAAAGEKFALTIPSDTEAGMAAQNRILKSLERLGYTERDLFGMRLALEEALVNAIKHGNKRSEDKVVRVMCQLDEESARVVIRDQGEGFDPGDVPDPTAEENLDRPCGRGIMLMRSFMTEVTYADSGREVTLVKDRTIG</sequence>
<dbReference type="Proteomes" id="UP000318741">
    <property type="component" value="Chromosome"/>
</dbReference>
<gene>
    <name evidence="4" type="primary">rsbW</name>
    <name evidence="4" type="ORF">CA12_30190</name>
</gene>
<dbReference type="InterPro" id="IPR036890">
    <property type="entry name" value="HATPase_C_sf"/>
</dbReference>
<accession>A0A517PC32</accession>
<proteinExistence type="predicted"/>
<dbReference type="Gene3D" id="3.30.565.10">
    <property type="entry name" value="Histidine kinase-like ATPase, C-terminal domain"/>
    <property type="match status" value="1"/>
</dbReference>
<reference evidence="4 5" key="1">
    <citation type="submission" date="2019-02" db="EMBL/GenBank/DDBJ databases">
        <title>Deep-cultivation of Planctomycetes and their phenomic and genomic characterization uncovers novel biology.</title>
        <authorList>
            <person name="Wiegand S."/>
            <person name="Jogler M."/>
            <person name="Boedeker C."/>
            <person name="Pinto D."/>
            <person name="Vollmers J."/>
            <person name="Rivas-Marin E."/>
            <person name="Kohn T."/>
            <person name="Peeters S.H."/>
            <person name="Heuer A."/>
            <person name="Rast P."/>
            <person name="Oberbeckmann S."/>
            <person name="Bunk B."/>
            <person name="Jeske O."/>
            <person name="Meyerdierks A."/>
            <person name="Storesund J.E."/>
            <person name="Kallscheuer N."/>
            <person name="Luecker S."/>
            <person name="Lage O.M."/>
            <person name="Pohl T."/>
            <person name="Merkel B.J."/>
            <person name="Hornburger P."/>
            <person name="Mueller R.-W."/>
            <person name="Bruemmer F."/>
            <person name="Labrenz M."/>
            <person name="Spormann A.M."/>
            <person name="Op den Camp H."/>
            <person name="Overmann J."/>
            <person name="Amann R."/>
            <person name="Jetten M.S.M."/>
            <person name="Mascher T."/>
            <person name="Medema M.H."/>
            <person name="Devos D.P."/>
            <person name="Kaster A.-K."/>
            <person name="Ovreas L."/>
            <person name="Rohde M."/>
            <person name="Galperin M.Y."/>
            <person name="Jogler C."/>
        </authorList>
    </citation>
    <scope>NUCLEOTIDE SEQUENCE [LARGE SCALE GENOMIC DNA]</scope>
    <source>
        <strain evidence="4 5">CA12</strain>
    </source>
</reference>
<feature type="region of interest" description="Disordered" evidence="2">
    <location>
        <begin position="85"/>
        <end position="104"/>
    </location>
</feature>
<keyword evidence="1" id="KW-0723">Serine/threonine-protein kinase</keyword>
<dbReference type="CDD" id="cd16936">
    <property type="entry name" value="HATPase_RsbW-like"/>
    <property type="match status" value="1"/>
</dbReference>
<dbReference type="Pfam" id="PF13581">
    <property type="entry name" value="HATPase_c_2"/>
    <property type="match status" value="1"/>
</dbReference>
<dbReference type="PANTHER" id="PTHR35526:SF3">
    <property type="entry name" value="ANTI-SIGMA-F FACTOR RSBW"/>
    <property type="match status" value="1"/>
</dbReference>
<dbReference type="InterPro" id="IPR050267">
    <property type="entry name" value="Anti-sigma-factor_SerPK"/>
</dbReference>
<dbReference type="PANTHER" id="PTHR35526">
    <property type="entry name" value="ANTI-SIGMA-F FACTOR RSBW-RELATED"/>
    <property type="match status" value="1"/>
</dbReference>
<keyword evidence="4" id="KW-0808">Transferase</keyword>
<dbReference type="EMBL" id="CP036265">
    <property type="protein sequence ID" value="QDT16911.1"/>
    <property type="molecule type" value="Genomic_DNA"/>
</dbReference>
<feature type="domain" description="Histidine kinase/HSP90-like ATPase" evidence="3">
    <location>
        <begin position="21"/>
        <end position="135"/>
    </location>
</feature>
<protein>
    <submittedName>
        <fullName evidence="4">Serine-protein kinase RsbW</fullName>
        <ecNumber evidence="4">2.7.11.1</ecNumber>
    </submittedName>
</protein>
<dbReference type="SUPFAM" id="SSF55874">
    <property type="entry name" value="ATPase domain of HSP90 chaperone/DNA topoisomerase II/histidine kinase"/>
    <property type="match status" value="1"/>
</dbReference>
<dbReference type="AlphaFoldDB" id="A0A517PC32"/>
<evidence type="ECO:0000313" key="4">
    <source>
        <dbReference type="EMBL" id="QDT16911.1"/>
    </source>
</evidence>
<evidence type="ECO:0000313" key="5">
    <source>
        <dbReference type="Proteomes" id="UP000318741"/>
    </source>
</evidence>
<dbReference type="EC" id="2.7.11.1" evidence="4"/>
<keyword evidence="4" id="KW-0418">Kinase</keyword>
<dbReference type="GO" id="GO:0004674">
    <property type="term" value="F:protein serine/threonine kinase activity"/>
    <property type="evidence" value="ECO:0007669"/>
    <property type="project" value="UniProtKB-KW"/>
</dbReference>
<evidence type="ECO:0000259" key="3">
    <source>
        <dbReference type="Pfam" id="PF13581"/>
    </source>
</evidence>
<name>A0A517PC32_9PLAN</name>
<dbReference type="KEGG" id="acaf:CA12_30190"/>
<dbReference type="RefSeq" id="WP_145359829.1">
    <property type="nucleotide sequence ID" value="NZ_CP036265.1"/>
</dbReference>
<organism evidence="4 5">
    <name type="scientific">Alienimonas californiensis</name>
    <dbReference type="NCBI Taxonomy" id="2527989"/>
    <lineage>
        <taxon>Bacteria</taxon>
        <taxon>Pseudomonadati</taxon>
        <taxon>Planctomycetota</taxon>
        <taxon>Planctomycetia</taxon>
        <taxon>Planctomycetales</taxon>
        <taxon>Planctomycetaceae</taxon>
        <taxon>Alienimonas</taxon>
    </lineage>
</organism>
<evidence type="ECO:0000256" key="1">
    <source>
        <dbReference type="ARBA" id="ARBA00022527"/>
    </source>
</evidence>
<evidence type="ECO:0000256" key="2">
    <source>
        <dbReference type="SAM" id="MobiDB-lite"/>
    </source>
</evidence>
<keyword evidence="5" id="KW-1185">Reference proteome</keyword>
<dbReference type="OrthoDB" id="9792240at2"/>